<dbReference type="InterPro" id="IPR000719">
    <property type="entry name" value="Prot_kinase_dom"/>
</dbReference>
<dbReference type="InterPro" id="IPR011009">
    <property type="entry name" value="Kinase-like_dom_sf"/>
</dbReference>
<keyword evidence="1" id="KW-0067">ATP-binding</keyword>
<dbReference type="OMA" id="CGIQCLE"/>
<dbReference type="GO" id="GO:0004672">
    <property type="term" value="F:protein kinase activity"/>
    <property type="evidence" value="ECO:0007669"/>
    <property type="project" value="InterPro"/>
</dbReference>
<evidence type="ECO:0000256" key="1">
    <source>
        <dbReference type="PROSITE-ProRule" id="PRU10141"/>
    </source>
</evidence>
<dbReference type="Gene3D" id="1.10.510.10">
    <property type="entry name" value="Transferase(Phosphotransferase) domain 1"/>
    <property type="match status" value="1"/>
</dbReference>
<feature type="binding site" evidence="1">
    <location>
        <position position="54"/>
    </location>
    <ligand>
        <name>ATP</name>
        <dbReference type="ChEBI" id="CHEBI:30616"/>
    </ligand>
</feature>
<accession>A0A1I8BXK4</accession>
<evidence type="ECO:0000313" key="4">
    <source>
        <dbReference type="WBParaSite" id="MhA1_Contig720.frz3.gene7"/>
    </source>
</evidence>
<dbReference type="WBParaSite" id="MhA1_Contig720.frz3.gene7">
    <property type="protein sequence ID" value="MhA1_Contig720.frz3.gene7"/>
    <property type="gene ID" value="MhA1_Contig720.frz3.gene7"/>
</dbReference>
<evidence type="ECO:0000259" key="2">
    <source>
        <dbReference type="PROSITE" id="PS50011"/>
    </source>
</evidence>
<dbReference type="AlphaFoldDB" id="A0A1I8BXK4"/>
<dbReference type="InterPro" id="IPR017441">
    <property type="entry name" value="Protein_kinase_ATP_BS"/>
</dbReference>
<dbReference type="PANTHER" id="PTHR11909">
    <property type="entry name" value="CASEIN KINASE-RELATED"/>
    <property type="match status" value="1"/>
</dbReference>
<dbReference type="Proteomes" id="UP000095281">
    <property type="component" value="Unplaced"/>
</dbReference>
<name>A0A1I8BXK4_MELHA</name>
<keyword evidence="1" id="KW-0547">Nucleotide-binding</keyword>
<reference evidence="4" key="1">
    <citation type="submission" date="2016-11" db="UniProtKB">
        <authorList>
            <consortium name="WormBaseParasite"/>
        </authorList>
    </citation>
    <scope>IDENTIFICATION</scope>
</reference>
<protein>
    <submittedName>
        <fullName evidence="4">Protein kinase domain-containing protein</fullName>
    </submittedName>
</protein>
<dbReference type="SMART" id="SM00220">
    <property type="entry name" value="S_TKc"/>
    <property type="match status" value="1"/>
</dbReference>
<dbReference type="GO" id="GO:0005524">
    <property type="term" value="F:ATP binding"/>
    <property type="evidence" value="ECO:0007669"/>
    <property type="project" value="UniProtKB-UniRule"/>
</dbReference>
<sequence>MFKEVFKKWSTTTKRGLESGQKFLNWVVMDRIGAGTFGEVYRVRGSTGQLYALKTEHCDAGDNVLMMDVTVLQDATRLRLKHFPRIIESGRYRNDFFYLVMTLLGKSLHDLRKARKSEHFTMGTAIGTAIQTLEAIEELHKIGYLHRDIKPGNYSVGLPDRKGNLRTIYLLDFGMCRRYVKEDNTLRRPRSAAGFRGTPRYAALRCHMIYMIVEMTTAGLPWRRLENMDELGEQKRRVHAAERVMLRDLFIGCPTEYRVILQYVIALGYYDVPQYQTVLLYDKKLTKISHFQYYDLLRQALTTKGVSEFPFDWEKEQQQKD</sequence>
<dbReference type="PROSITE" id="PS00107">
    <property type="entry name" value="PROTEIN_KINASE_ATP"/>
    <property type="match status" value="1"/>
</dbReference>
<keyword evidence="3" id="KW-1185">Reference proteome</keyword>
<proteinExistence type="predicted"/>
<organism evidence="3 4">
    <name type="scientific">Meloidogyne hapla</name>
    <name type="common">Root-knot nematode worm</name>
    <dbReference type="NCBI Taxonomy" id="6305"/>
    <lineage>
        <taxon>Eukaryota</taxon>
        <taxon>Metazoa</taxon>
        <taxon>Ecdysozoa</taxon>
        <taxon>Nematoda</taxon>
        <taxon>Chromadorea</taxon>
        <taxon>Rhabditida</taxon>
        <taxon>Tylenchina</taxon>
        <taxon>Tylenchomorpha</taxon>
        <taxon>Tylenchoidea</taxon>
        <taxon>Meloidogynidae</taxon>
        <taxon>Meloidogyninae</taxon>
        <taxon>Meloidogyne</taxon>
    </lineage>
</organism>
<feature type="domain" description="Protein kinase" evidence="2">
    <location>
        <begin position="26"/>
        <end position="321"/>
    </location>
</feature>
<dbReference type="SUPFAM" id="SSF56112">
    <property type="entry name" value="Protein kinase-like (PK-like)"/>
    <property type="match status" value="1"/>
</dbReference>
<dbReference type="PROSITE" id="PS50011">
    <property type="entry name" value="PROTEIN_KINASE_DOM"/>
    <property type="match status" value="1"/>
</dbReference>
<evidence type="ECO:0000313" key="3">
    <source>
        <dbReference type="Proteomes" id="UP000095281"/>
    </source>
</evidence>
<dbReference type="Pfam" id="PF00069">
    <property type="entry name" value="Pkinase"/>
    <property type="match status" value="1"/>
</dbReference>
<dbReference type="InterPro" id="IPR050235">
    <property type="entry name" value="CK1_Ser-Thr_kinase"/>
</dbReference>